<dbReference type="InterPro" id="IPR002575">
    <property type="entry name" value="Aminoglycoside_PTrfase"/>
</dbReference>
<keyword evidence="2" id="KW-0808">Transferase</keyword>
<reference evidence="2 3" key="1">
    <citation type="submission" date="2018-04" db="EMBL/GenBank/DDBJ databases">
        <title>Genomic Encyclopedia of Archaeal and Bacterial Type Strains, Phase II (KMG-II): from individual species to whole genera.</title>
        <authorList>
            <person name="Goeker M."/>
        </authorList>
    </citation>
    <scope>NUCLEOTIDE SEQUENCE [LARGE SCALE GENOMIC DNA]</scope>
    <source>
        <strain evidence="2 3">DSM 100434</strain>
    </source>
</reference>
<organism evidence="2 3">
    <name type="scientific">Celeribacter persicus</name>
    <dbReference type="NCBI Taxonomy" id="1651082"/>
    <lineage>
        <taxon>Bacteria</taxon>
        <taxon>Pseudomonadati</taxon>
        <taxon>Pseudomonadota</taxon>
        <taxon>Alphaproteobacteria</taxon>
        <taxon>Rhodobacterales</taxon>
        <taxon>Roseobacteraceae</taxon>
        <taxon>Celeribacter</taxon>
    </lineage>
</organism>
<keyword evidence="2" id="KW-0418">Kinase</keyword>
<accession>A0A2T5HTU3</accession>
<dbReference type="RefSeq" id="WP_107815665.1">
    <property type="nucleotide sequence ID" value="NZ_QAOH01000003.1"/>
</dbReference>
<comment type="caution">
    <text evidence="2">The sequence shown here is derived from an EMBL/GenBank/DDBJ whole genome shotgun (WGS) entry which is preliminary data.</text>
</comment>
<protein>
    <submittedName>
        <fullName evidence="2">Aminoglycoside phosphotransferase (APT) family kinase protein</fullName>
    </submittedName>
</protein>
<keyword evidence="3" id="KW-1185">Reference proteome</keyword>
<dbReference type="InterPro" id="IPR011009">
    <property type="entry name" value="Kinase-like_dom_sf"/>
</dbReference>
<evidence type="ECO:0000313" key="2">
    <source>
        <dbReference type="EMBL" id="PTQ75012.1"/>
    </source>
</evidence>
<dbReference type="OrthoDB" id="7334546at2"/>
<feature type="domain" description="Aminoglycoside phosphotransferase" evidence="1">
    <location>
        <begin position="25"/>
        <end position="213"/>
    </location>
</feature>
<name>A0A2T5HTU3_9RHOB</name>
<dbReference type="EMBL" id="QAOH01000003">
    <property type="protein sequence ID" value="PTQ75012.1"/>
    <property type="molecule type" value="Genomic_DNA"/>
</dbReference>
<dbReference type="Proteomes" id="UP000244077">
    <property type="component" value="Unassembled WGS sequence"/>
</dbReference>
<dbReference type="GO" id="GO:0016301">
    <property type="term" value="F:kinase activity"/>
    <property type="evidence" value="ECO:0007669"/>
    <property type="project" value="UniProtKB-KW"/>
</dbReference>
<gene>
    <name evidence="2" type="ORF">C8N42_103305</name>
</gene>
<sequence length="285" mass="31525">MHASNLPPKGLQDVVAARVSAPLHWLRLPGGRTNRSWRVTGPSCDWVVKLFDPRRANPLFPNDPEAERYALIALGGMDLAPEFVARFETYEGVCLVYHYVAGVFSGKTDPDTIRALGRLHRLTPPPDLRTIDTSPTALLEQGRFFLHGLEGSLARHLREIEPSPYPVAAGKEVFLHGDPVPANVLIYDGQRRFIDWQCPARGDATADLAIALSPAMHHVYGAGGLSKTEQEAALSAYPNVDIIARYRQLAPFYRWRMAAYCVWKAGRGEAIYLEAAEAELTPTEA</sequence>
<dbReference type="SUPFAM" id="SSF56112">
    <property type="entry name" value="Protein kinase-like (PK-like)"/>
    <property type="match status" value="1"/>
</dbReference>
<dbReference type="Gene3D" id="3.90.1200.10">
    <property type="match status" value="1"/>
</dbReference>
<evidence type="ECO:0000259" key="1">
    <source>
        <dbReference type="Pfam" id="PF01636"/>
    </source>
</evidence>
<proteinExistence type="predicted"/>
<evidence type="ECO:0000313" key="3">
    <source>
        <dbReference type="Proteomes" id="UP000244077"/>
    </source>
</evidence>
<dbReference type="AlphaFoldDB" id="A0A2T5HTU3"/>
<dbReference type="Pfam" id="PF01636">
    <property type="entry name" value="APH"/>
    <property type="match status" value="1"/>
</dbReference>